<feature type="domain" description="DUF5110" evidence="4">
    <location>
        <begin position="1043"/>
        <end position="1115"/>
    </location>
</feature>
<dbReference type="Gene3D" id="2.60.40.10">
    <property type="entry name" value="Immunoglobulins"/>
    <property type="match status" value="1"/>
</dbReference>
<gene>
    <name evidence="6" type="ORF">ACFSSB_13480</name>
</gene>
<dbReference type="Pfam" id="PF01055">
    <property type="entry name" value="Glyco_hydro_31_2nd"/>
    <property type="match status" value="1"/>
</dbReference>
<feature type="domain" description="Glycoside hydrolase family 31 N-terminal" evidence="3">
    <location>
        <begin position="410"/>
        <end position="563"/>
    </location>
</feature>
<dbReference type="Proteomes" id="UP001597467">
    <property type="component" value="Unassembled WGS sequence"/>
</dbReference>
<dbReference type="InterPro" id="IPR033403">
    <property type="entry name" value="DUF5110"/>
</dbReference>
<dbReference type="Pfam" id="PF21365">
    <property type="entry name" value="Glyco_hydro_31_3rd"/>
    <property type="match status" value="1"/>
</dbReference>
<sequence>MKKLLYILYFLLFQFTFAQVTIIVDALPEDTPKDASIFVSGDFEGWSGGNKDYQLQNVNGQYQITLPKTEQRILFKFTLGNWETSECTNKGLKIDNRIHKFNKPNDTLKVKIAGWSHLFTVEEASTASKNVSILSEEFYIPQLNRKRRVWMYLPADYKTSNEKYPVVYMHDGQNLFDTKTSGYGEWQVDETLDKLFKDNLKLIVVGVDHGDSKRLDEYSPWTHPEYGGGEGDAYLDFIVNTLKPYIDSNFNTKKDKSNTAIFGSSMGGLISHYAALKYPKVFGKVGVYSPAFWFAPEVNDYTKQHANINDTKMYLLAGGKEGTNTSRVEISQTVTDMNNMITVLKNNGFPEKNIQSKVVPEGKHNEALWRNNFEEAITWLFQDAIKKREFVSANISNNQLELKVSDGNYTMQFYTPEIIETTFLPTGETVRNKKSHAVVLNKAFSDVIFNETEDEITFKSKQLAVKITKVPFHISYWKDGKEVTSVKNSYQKTDEFETISFNLKPDEVLYGGGARALGMNRRGNRLELYNKAHYGYEDRSELMNYTMPIVVSSNKYLIHFDNAPIGFLDLDSNADNTLTYETISGRKTYQVVVGNSWLDVTKNYTKLTGTQPMPPRWALGNFSSRFGYHSQEEVTQTVQKFRDENIPLDAVIIDIFWFGKTIQGTMGNLAFDRDSFPNPKQMIKGLKDDNVKTVLVTEPFVLTTSSRWEEAVKADVLAKDSVGNPFTFDFYFGNTGLIDIFNPKGKQWFQNIYKDLSRLGVSGVWGDLGEPEVHPKALLHATGTADEVHNIYGHHWAALVQEMYTENSPNTRPFILMRAGSSGSQRFGMIPWSGDVNRTWGGLQSQPEIALQMGLQGLAYMHSDLGGFAGNNLDDELYARWLQYGVFQPIYRPHAQEEVPAEPVFRSDKAKALAKQAIELRYKLLPYNYNLVFENNQTGAPLMRALFFEEEDNAKLQTIVSTYLWGNDFLITPIVNPEQKEAEVYFPKNSNWFDFYTNKKVVGGQTLSVKTEENYIPTYVRGGAFIPTAKAMQSTAEYNGTNLDLHYYFDASVAKSTRKMYNDDGATKNAFEKGNYEILQFKAETTNTSLKFDFQADTGVDFLASTKTIDVIIHNFPKSPKRIKFNRKKIEFNYNEVLKTLTFQVNWNTSNEVETQIKY</sequence>
<dbReference type="InterPro" id="IPR013780">
    <property type="entry name" value="Glyco_hydro_b"/>
</dbReference>
<dbReference type="Pfam" id="PF17137">
    <property type="entry name" value="DUF5110"/>
    <property type="match status" value="1"/>
</dbReference>
<feature type="domain" description="Glycosyl hydrolase family 31 C-terminal" evidence="5">
    <location>
        <begin position="939"/>
        <end position="1026"/>
    </location>
</feature>
<dbReference type="Gene3D" id="2.60.40.1760">
    <property type="entry name" value="glycosyl hydrolase (family 31)"/>
    <property type="match status" value="1"/>
</dbReference>
<dbReference type="SUPFAM" id="SSF53474">
    <property type="entry name" value="alpha/beta-Hydrolases"/>
    <property type="match status" value="1"/>
</dbReference>
<evidence type="ECO:0000313" key="7">
    <source>
        <dbReference type="Proteomes" id="UP001597467"/>
    </source>
</evidence>
<reference evidence="7" key="1">
    <citation type="journal article" date="2019" name="Int. J. Syst. Evol. Microbiol.">
        <title>The Global Catalogue of Microorganisms (GCM) 10K type strain sequencing project: providing services to taxonomists for standard genome sequencing and annotation.</title>
        <authorList>
            <consortium name="The Broad Institute Genomics Platform"/>
            <consortium name="The Broad Institute Genome Sequencing Center for Infectious Disease"/>
            <person name="Wu L."/>
            <person name="Ma J."/>
        </authorList>
    </citation>
    <scope>NUCLEOTIDE SEQUENCE [LARGE SCALE GENOMIC DNA]</scope>
    <source>
        <strain evidence="7">KCTC 42808</strain>
    </source>
</reference>
<dbReference type="Gene3D" id="3.20.20.80">
    <property type="entry name" value="Glycosidases"/>
    <property type="match status" value="1"/>
</dbReference>
<dbReference type="RefSeq" id="WP_379905124.1">
    <property type="nucleotide sequence ID" value="NZ_JBHULM010000011.1"/>
</dbReference>
<protein>
    <submittedName>
        <fullName evidence="6">TIM-barrel domain-containing protein</fullName>
    </submittedName>
</protein>
<evidence type="ECO:0000259" key="2">
    <source>
        <dbReference type="Pfam" id="PF01055"/>
    </source>
</evidence>
<dbReference type="InterPro" id="IPR000322">
    <property type="entry name" value="Glyco_hydro_31_TIM"/>
</dbReference>
<dbReference type="Pfam" id="PF00756">
    <property type="entry name" value="Esterase"/>
    <property type="match status" value="1"/>
</dbReference>
<dbReference type="InterPro" id="IPR017853">
    <property type="entry name" value="GH"/>
</dbReference>
<dbReference type="EMBL" id="JBHULM010000011">
    <property type="protein sequence ID" value="MFD2543338.1"/>
    <property type="molecule type" value="Genomic_DNA"/>
</dbReference>
<dbReference type="PANTHER" id="PTHR22762:SF120">
    <property type="entry name" value="HETEROGLYCAN GLUCOSIDASE 1"/>
    <property type="match status" value="1"/>
</dbReference>
<comment type="similarity">
    <text evidence="1">Belongs to the glycosyl hydrolase 31 family.</text>
</comment>
<evidence type="ECO:0000259" key="5">
    <source>
        <dbReference type="Pfam" id="PF21365"/>
    </source>
</evidence>
<dbReference type="Gene3D" id="3.40.50.1820">
    <property type="entry name" value="alpha/beta hydrolase"/>
    <property type="match status" value="1"/>
</dbReference>
<dbReference type="InterPro" id="IPR013783">
    <property type="entry name" value="Ig-like_fold"/>
</dbReference>
<evidence type="ECO:0000259" key="4">
    <source>
        <dbReference type="Pfam" id="PF17137"/>
    </source>
</evidence>
<dbReference type="InterPro" id="IPR048395">
    <property type="entry name" value="Glyco_hydro_31_C"/>
</dbReference>
<dbReference type="InterPro" id="IPR011013">
    <property type="entry name" value="Gal_mutarotase_sf_dom"/>
</dbReference>
<evidence type="ECO:0000256" key="1">
    <source>
        <dbReference type="ARBA" id="ARBA00007806"/>
    </source>
</evidence>
<dbReference type="InterPro" id="IPR029058">
    <property type="entry name" value="AB_hydrolase_fold"/>
</dbReference>
<dbReference type="Pfam" id="PF13802">
    <property type="entry name" value="Gal_mutarotas_2"/>
    <property type="match status" value="1"/>
</dbReference>
<evidence type="ECO:0000259" key="3">
    <source>
        <dbReference type="Pfam" id="PF13802"/>
    </source>
</evidence>
<dbReference type="CDD" id="cd14752">
    <property type="entry name" value="GH31_N"/>
    <property type="match status" value="1"/>
</dbReference>
<dbReference type="InterPro" id="IPR025887">
    <property type="entry name" value="Glyco_hydro_31_N_dom"/>
</dbReference>
<dbReference type="SUPFAM" id="SSF74650">
    <property type="entry name" value="Galactose mutarotase-like"/>
    <property type="match status" value="1"/>
</dbReference>
<dbReference type="Gene3D" id="2.60.40.1180">
    <property type="entry name" value="Golgi alpha-mannosidase II"/>
    <property type="match status" value="2"/>
</dbReference>
<name>A0ABW5K348_9FLAO</name>
<keyword evidence="7" id="KW-1185">Reference proteome</keyword>
<dbReference type="InterPro" id="IPR000801">
    <property type="entry name" value="Esterase-like"/>
</dbReference>
<organism evidence="6 7">
    <name type="scientific">Lacinutrix gracilariae</name>
    <dbReference type="NCBI Taxonomy" id="1747198"/>
    <lineage>
        <taxon>Bacteria</taxon>
        <taxon>Pseudomonadati</taxon>
        <taxon>Bacteroidota</taxon>
        <taxon>Flavobacteriia</taxon>
        <taxon>Flavobacteriales</taxon>
        <taxon>Flavobacteriaceae</taxon>
        <taxon>Lacinutrix</taxon>
    </lineage>
</organism>
<evidence type="ECO:0000313" key="6">
    <source>
        <dbReference type="EMBL" id="MFD2543338.1"/>
    </source>
</evidence>
<comment type="caution">
    <text evidence="6">The sequence shown here is derived from an EMBL/GenBank/DDBJ whole genome shotgun (WGS) entry which is preliminary data.</text>
</comment>
<feature type="domain" description="Glycoside hydrolase family 31 TIM barrel" evidence="2">
    <location>
        <begin position="612"/>
        <end position="931"/>
    </location>
</feature>
<proteinExistence type="inferred from homology"/>
<dbReference type="SUPFAM" id="SSF51011">
    <property type="entry name" value="Glycosyl hydrolase domain"/>
    <property type="match status" value="1"/>
</dbReference>
<dbReference type="SUPFAM" id="SSF51445">
    <property type="entry name" value="(Trans)glycosidases"/>
    <property type="match status" value="1"/>
</dbReference>
<dbReference type="PANTHER" id="PTHR22762">
    <property type="entry name" value="ALPHA-GLUCOSIDASE"/>
    <property type="match status" value="1"/>
</dbReference>
<accession>A0ABW5K348</accession>